<accession>A0A8T1ZP04</accession>
<evidence type="ECO:0000313" key="1">
    <source>
        <dbReference type="EMBL" id="KAG7560164.1"/>
    </source>
</evidence>
<sequence>MADELWDEAYTNSRLSLIARPLNPSVQQLLTSSWKSMEPSYKSSWKSC</sequence>
<reference evidence="1 2" key="1">
    <citation type="submission" date="2020-12" db="EMBL/GenBank/DDBJ databases">
        <title>Concerted genomic and epigenomic changes stabilize Arabidopsis allopolyploids.</title>
        <authorList>
            <person name="Chen Z."/>
        </authorList>
    </citation>
    <scope>NUCLEOTIDE SEQUENCE [LARGE SCALE GENOMIC DNA]</scope>
    <source>
        <strain evidence="1">Allo738</strain>
        <tissue evidence="1">Leaf</tissue>
    </source>
</reference>
<dbReference type="AlphaFoldDB" id="A0A8T1ZP04"/>
<comment type="caution">
    <text evidence="1">The sequence shown here is derived from an EMBL/GenBank/DDBJ whole genome shotgun (WGS) entry which is preliminary data.</text>
</comment>
<organism evidence="1 2">
    <name type="scientific">Arabidopsis thaliana x Arabidopsis arenosa</name>
    <dbReference type="NCBI Taxonomy" id="1240361"/>
    <lineage>
        <taxon>Eukaryota</taxon>
        <taxon>Viridiplantae</taxon>
        <taxon>Streptophyta</taxon>
        <taxon>Embryophyta</taxon>
        <taxon>Tracheophyta</taxon>
        <taxon>Spermatophyta</taxon>
        <taxon>Magnoliopsida</taxon>
        <taxon>eudicotyledons</taxon>
        <taxon>Gunneridae</taxon>
        <taxon>Pentapetalae</taxon>
        <taxon>rosids</taxon>
        <taxon>malvids</taxon>
        <taxon>Brassicales</taxon>
        <taxon>Brassicaceae</taxon>
        <taxon>Camelineae</taxon>
        <taxon>Arabidopsis</taxon>
    </lineage>
</organism>
<feature type="non-terminal residue" evidence="1">
    <location>
        <position position="48"/>
    </location>
</feature>
<name>A0A8T1ZP04_9BRAS</name>
<dbReference type="EMBL" id="JAEFBK010000010">
    <property type="protein sequence ID" value="KAG7560164.1"/>
    <property type="molecule type" value="Genomic_DNA"/>
</dbReference>
<protein>
    <submittedName>
        <fullName evidence="1">Uncharacterized protein</fullName>
    </submittedName>
</protein>
<proteinExistence type="predicted"/>
<gene>
    <name evidence="1" type="ORF">ISN45_Aa05g017140</name>
</gene>
<evidence type="ECO:0000313" key="2">
    <source>
        <dbReference type="Proteomes" id="UP000694240"/>
    </source>
</evidence>
<keyword evidence="2" id="KW-1185">Reference proteome</keyword>
<dbReference type="Proteomes" id="UP000694240">
    <property type="component" value="Chromosome 10"/>
</dbReference>